<keyword evidence="4" id="KW-1185">Reference proteome</keyword>
<sequence>MFCPQCGNQLEDGASFCGKCGAQLGGGAAPQGTKAPAAAPSSTPVSPAAVAAGAGSVAAGVMKTHGKLVIGGVVALVVVVAVIAGVVSMLTGGTTLGQTTDTIRRAFEAQQPYLVEVPSSDYTNDTPYSIASFEVTDMKVQNDDWLTAQVKTAVENESFRVDLTYSLDYYPYPDTAYRSPDQTGEYVFNLMSRTVTPKKGIEKDDVNGVGGEGLELNEETGTCQTTVDKTYQFWFADAVSTKTITYAVGEYGWYVEDENTTRKVTYKDLDGEYRAKTGDLTKLAQFTISGLNAETGTFTITYKINGWTEEGGWGNPDSYSEASGTLTAAIEPATSDYEGQSDGYSYYFEAQGDSDHGSRQASLSGYLIQSDDGSKSIEIDSMSIGQDETDGWNGEVSSTVFDGTGVVYKQ</sequence>
<evidence type="ECO:0000259" key="2">
    <source>
        <dbReference type="Pfam" id="PF13240"/>
    </source>
</evidence>
<evidence type="ECO:0000313" key="3">
    <source>
        <dbReference type="EMBL" id="MEC4175630.1"/>
    </source>
</evidence>
<dbReference type="RefSeq" id="WP_338209511.1">
    <property type="nucleotide sequence ID" value="NZ_JAYMFF010000007.1"/>
</dbReference>
<organism evidence="3 4">
    <name type="scientific">Adlercreutzia wanghongyangiae</name>
    <dbReference type="NCBI Taxonomy" id="3111451"/>
    <lineage>
        <taxon>Bacteria</taxon>
        <taxon>Bacillati</taxon>
        <taxon>Actinomycetota</taxon>
        <taxon>Coriobacteriia</taxon>
        <taxon>Eggerthellales</taxon>
        <taxon>Eggerthellaceae</taxon>
        <taxon>Adlercreutzia</taxon>
    </lineage>
</organism>
<keyword evidence="1" id="KW-0812">Transmembrane</keyword>
<name>A0ABU6IGS7_9ACTN</name>
<accession>A0ABU6IGS7</accession>
<dbReference type="InterPro" id="IPR026870">
    <property type="entry name" value="Zinc_ribbon_dom"/>
</dbReference>
<feature type="transmembrane region" description="Helical" evidence="1">
    <location>
        <begin position="68"/>
        <end position="90"/>
    </location>
</feature>
<evidence type="ECO:0000256" key="1">
    <source>
        <dbReference type="SAM" id="Phobius"/>
    </source>
</evidence>
<evidence type="ECO:0000313" key="4">
    <source>
        <dbReference type="Proteomes" id="UP001349994"/>
    </source>
</evidence>
<comment type="caution">
    <text evidence="3">The sequence shown here is derived from an EMBL/GenBank/DDBJ whole genome shotgun (WGS) entry which is preliminary data.</text>
</comment>
<dbReference type="Pfam" id="PF13240">
    <property type="entry name" value="Zn_Ribbon_1"/>
    <property type="match status" value="1"/>
</dbReference>
<proteinExistence type="predicted"/>
<keyword evidence="1" id="KW-1133">Transmembrane helix</keyword>
<protein>
    <submittedName>
        <fullName evidence="3">Zinc ribbon domain-containing protein</fullName>
    </submittedName>
</protein>
<dbReference type="EMBL" id="JAYMFF010000007">
    <property type="protein sequence ID" value="MEC4175630.1"/>
    <property type="molecule type" value="Genomic_DNA"/>
</dbReference>
<gene>
    <name evidence="3" type="ORF">VIN30_04140</name>
</gene>
<keyword evidence="1" id="KW-0472">Membrane</keyword>
<reference evidence="3 4" key="1">
    <citation type="submission" date="2024-01" db="EMBL/GenBank/DDBJ databases">
        <title>novel species in genus Adlercreutzia.</title>
        <authorList>
            <person name="Liu X."/>
        </authorList>
    </citation>
    <scope>NUCLEOTIDE SEQUENCE [LARGE SCALE GENOMIC DNA]</scope>
    <source>
        <strain evidence="3 4">R7</strain>
    </source>
</reference>
<feature type="domain" description="Zinc-ribbon" evidence="2">
    <location>
        <begin position="2"/>
        <end position="24"/>
    </location>
</feature>
<dbReference type="Proteomes" id="UP001349994">
    <property type="component" value="Unassembled WGS sequence"/>
</dbReference>